<accession>A0A371NQI5</accession>
<dbReference type="InterPro" id="IPR003593">
    <property type="entry name" value="AAA+_ATPase"/>
</dbReference>
<gene>
    <name evidence="6" type="ORF">DY023_16880</name>
</gene>
<feature type="region of interest" description="Disordered" evidence="4">
    <location>
        <begin position="1"/>
        <end position="29"/>
    </location>
</feature>
<feature type="domain" description="ABC transporter" evidence="5">
    <location>
        <begin position="61"/>
        <end position="300"/>
    </location>
</feature>
<dbReference type="OrthoDB" id="9112331at2"/>
<keyword evidence="1" id="KW-0813">Transport</keyword>
<dbReference type="PROSITE" id="PS00211">
    <property type="entry name" value="ABC_TRANSPORTER_1"/>
    <property type="match status" value="1"/>
</dbReference>
<dbReference type="GO" id="GO:0005524">
    <property type="term" value="F:ATP binding"/>
    <property type="evidence" value="ECO:0007669"/>
    <property type="project" value="UniProtKB-KW"/>
</dbReference>
<evidence type="ECO:0000256" key="4">
    <source>
        <dbReference type="SAM" id="MobiDB-lite"/>
    </source>
</evidence>
<sequence>MRCDERFDTGRGRPRRRVGPERRPHRLPTRAPGIDVCGWFTRRQAVRSAGWGSAGSARRCAMTLSADFRAHAGAFRVDVALDAAPNEVLAVLGPNGSGKSTLLAALAGHLPIDDGHVALDDRVLDGRDPDSRAVRVPPAQRRIGLLGQRPLLFPHLSALENVAFGPRAQGVPRAEARKDAGSWLERVGLGDLAGHRPAQLSGGQQQRVALARALAARPAALLLDEPFAALDVETAAQARRLVAEQRDSAGIPLVLVTHDPLDAVVLAARTAIVHDGRIVQQGVTAEVLGHPRSTFVAALAGVNLVPVLGASDGTVRGTGSVADAAASSSDAASARTMPDPADATHSVLDAQPGPGDTIVWRGVGDDVPAGAAATVAFAPGSVRIQQSDAIGPATPNTWVGTVSMLEPIPGGMRLRTAEQPGIAVDCPSTVAVAVSVSPGLRLRFTVHPDVVSVRRA</sequence>
<proteinExistence type="predicted"/>
<dbReference type="InterPro" id="IPR003439">
    <property type="entry name" value="ABC_transporter-like_ATP-bd"/>
</dbReference>
<reference evidence="6 7" key="1">
    <citation type="submission" date="2018-08" db="EMBL/GenBank/DDBJ databases">
        <title>Isolation, diversity and antifungal activity of Actinobacteria from cow dung.</title>
        <authorList>
            <person name="Ling L."/>
        </authorList>
    </citation>
    <scope>NUCLEOTIDE SEQUENCE [LARGE SCALE GENOMIC DNA]</scope>
    <source>
        <strain evidence="6 7">NEAU-LLE</strain>
    </source>
</reference>
<dbReference type="SUPFAM" id="SSF52540">
    <property type="entry name" value="P-loop containing nucleoside triphosphate hydrolases"/>
    <property type="match status" value="1"/>
</dbReference>
<organism evidence="6 7">
    <name type="scientific">Microbacterium bovistercoris</name>
    <dbReference type="NCBI Taxonomy" id="2293570"/>
    <lineage>
        <taxon>Bacteria</taxon>
        <taxon>Bacillati</taxon>
        <taxon>Actinomycetota</taxon>
        <taxon>Actinomycetes</taxon>
        <taxon>Micrococcales</taxon>
        <taxon>Microbacteriaceae</taxon>
        <taxon>Microbacterium</taxon>
    </lineage>
</organism>
<dbReference type="Gene3D" id="3.40.50.300">
    <property type="entry name" value="P-loop containing nucleotide triphosphate hydrolases"/>
    <property type="match status" value="1"/>
</dbReference>
<evidence type="ECO:0000256" key="1">
    <source>
        <dbReference type="ARBA" id="ARBA00022448"/>
    </source>
</evidence>
<dbReference type="InterPro" id="IPR050093">
    <property type="entry name" value="ABC_SmlMolc_Importer"/>
</dbReference>
<dbReference type="Pfam" id="PF00005">
    <property type="entry name" value="ABC_tran"/>
    <property type="match status" value="1"/>
</dbReference>
<keyword evidence="3 6" id="KW-0067">ATP-binding</keyword>
<evidence type="ECO:0000259" key="5">
    <source>
        <dbReference type="PROSITE" id="PS50893"/>
    </source>
</evidence>
<protein>
    <submittedName>
        <fullName evidence="6">ATP-binding cassette domain-containing protein</fullName>
    </submittedName>
</protein>
<dbReference type="InterPro" id="IPR017871">
    <property type="entry name" value="ABC_transporter-like_CS"/>
</dbReference>
<evidence type="ECO:0000256" key="2">
    <source>
        <dbReference type="ARBA" id="ARBA00022741"/>
    </source>
</evidence>
<dbReference type="AlphaFoldDB" id="A0A371NQI5"/>
<dbReference type="PANTHER" id="PTHR42781">
    <property type="entry name" value="SPERMIDINE/PUTRESCINE IMPORT ATP-BINDING PROTEIN POTA"/>
    <property type="match status" value="1"/>
</dbReference>
<feature type="compositionally biased region" description="Basic and acidic residues" evidence="4">
    <location>
        <begin position="1"/>
        <end position="11"/>
    </location>
</feature>
<dbReference type="Proteomes" id="UP000262172">
    <property type="component" value="Unassembled WGS sequence"/>
</dbReference>
<keyword evidence="7" id="KW-1185">Reference proteome</keyword>
<dbReference type="EMBL" id="QUAB01000048">
    <property type="protein sequence ID" value="REJ03987.1"/>
    <property type="molecule type" value="Genomic_DNA"/>
</dbReference>
<comment type="caution">
    <text evidence="6">The sequence shown here is derived from an EMBL/GenBank/DDBJ whole genome shotgun (WGS) entry which is preliminary data.</text>
</comment>
<dbReference type="GO" id="GO:0016887">
    <property type="term" value="F:ATP hydrolysis activity"/>
    <property type="evidence" value="ECO:0007669"/>
    <property type="project" value="InterPro"/>
</dbReference>
<dbReference type="InterPro" id="IPR027417">
    <property type="entry name" value="P-loop_NTPase"/>
</dbReference>
<evidence type="ECO:0000313" key="7">
    <source>
        <dbReference type="Proteomes" id="UP000262172"/>
    </source>
</evidence>
<evidence type="ECO:0000313" key="6">
    <source>
        <dbReference type="EMBL" id="REJ03987.1"/>
    </source>
</evidence>
<dbReference type="PROSITE" id="PS50893">
    <property type="entry name" value="ABC_TRANSPORTER_2"/>
    <property type="match status" value="1"/>
</dbReference>
<dbReference type="PANTHER" id="PTHR42781:SF4">
    <property type="entry name" value="SPERMIDINE_PUTRESCINE IMPORT ATP-BINDING PROTEIN POTA"/>
    <property type="match status" value="1"/>
</dbReference>
<feature type="compositionally biased region" description="Basic residues" evidence="4">
    <location>
        <begin position="12"/>
        <end position="28"/>
    </location>
</feature>
<evidence type="ECO:0000256" key="3">
    <source>
        <dbReference type="ARBA" id="ARBA00022840"/>
    </source>
</evidence>
<dbReference type="SMART" id="SM00382">
    <property type="entry name" value="AAA"/>
    <property type="match status" value="1"/>
</dbReference>
<name>A0A371NQI5_9MICO</name>
<keyword evidence="2" id="KW-0547">Nucleotide-binding</keyword>